<feature type="compositionally biased region" description="Polar residues" evidence="1">
    <location>
        <begin position="306"/>
        <end position="329"/>
    </location>
</feature>
<gene>
    <name evidence="3" type="ORF">SCAR479_02019</name>
</gene>
<evidence type="ECO:0000313" key="4">
    <source>
        <dbReference type="Proteomes" id="UP001465668"/>
    </source>
</evidence>
<dbReference type="Proteomes" id="UP001465668">
    <property type="component" value="Unassembled WGS sequence"/>
</dbReference>
<keyword evidence="2" id="KW-0472">Membrane</keyword>
<name>A0ABR2Y418_9PEZI</name>
<dbReference type="EMBL" id="JARVKM010000005">
    <property type="protein sequence ID" value="KAK9780833.1"/>
    <property type="molecule type" value="Genomic_DNA"/>
</dbReference>
<evidence type="ECO:0000256" key="1">
    <source>
        <dbReference type="SAM" id="MobiDB-lite"/>
    </source>
</evidence>
<proteinExistence type="predicted"/>
<reference evidence="3 4" key="1">
    <citation type="submission" date="2024-02" db="EMBL/GenBank/DDBJ databases">
        <title>First draft genome assembly of two strains of Seiridium cardinale.</title>
        <authorList>
            <person name="Emiliani G."/>
            <person name="Scali E."/>
        </authorList>
    </citation>
    <scope>NUCLEOTIDE SEQUENCE [LARGE SCALE GENOMIC DNA]</scope>
    <source>
        <strain evidence="3 4">BM-138-000479</strain>
    </source>
</reference>
<evidence type="ECO:0000256" key="2">
    <source>
        <dbReference type="SAM" id="Phobius"/>
    </source>
</evidence>
<keyword evidence="4" id="KW-1185">Reference proteome</keyword>
<feature type="compositionally biased region" description="Basic residues" evidence="1">
    <location>
        <begin position="63"/>
        <end position="75"/>
    </location>
</feature>
<protein>
    <submittedName>
        <fullName evidence="3">BSD domain-containing protein</fullName>
    </submittedName>
</protein>
<feature type="compositionally biased region" description="Basic residues" evidence="1">
    <location>
        <begin position="223"/>
        <end position="232"/>
    </location>
</feature>
<feature type="compositionally biased region" description="Polar residues" evidence="1">
    <location>
        <begin position="370"/>
        <end position="381"/>
    </location>
</feature>
<feature type="transmembrane region" description="Helical" evidence="2">
    <location>
        <begin position="12"/>
        <end position="28"/>
    </location>
</feature>
<feature type="compositionally biased region" description="Polar residues" evidence="1">
    <location>
        <begin position="108"/>
        <end position="117"/>
    </location>
</feature>
<feature type="region of interest" description="Disordered" evidence="1">
    <location>
        <begin position="38"/>
        <end position="417"/>
    </location>
</feature>
<feature type="compositionally biased region" description="Polar residues" evidence="1">
    <location>
        <begin position="78"/>
        <end position="92"/>
    </location>
</feature>
<sequence length="470" mass="50473">MDAVSDHSFVKAAASWALIIALGGAVWYRTYYNDPRKRASTAKTVSQAKQDLGRDVASATTAMKKKADKALKPKSKPTSSRSENAAATTSEYDVTAEAAAKRDEQKANQDFAQSFSKLKSGHQFSSTKTEKKKQKSVKQSRAQEADTPAANASAPSSAAGDADDDLSSTASPVAAPADKTGVSDMLEATSPGPSVLRLTNTDSVSKPTTKKEKAADDVESKKQRQNRLKAERKKLEREQEEVERKKLEEAQRRRARIAEGRPAKDGSSFVANKENAWTAKPNGESTPLPIQPLDTFEQKPVEVPASLSTPKPTATGSKEQSDSWLSSLPSEEEQIAQVLEDSSSWNEVTTKKGKKGKKTQELAPEPATLSAANLSTAQTPVSAPVAKSPVNGNKPKPAMRSNSSFAALTPEETADDDDEVEEEWEARVAAAVIALYIKLQASTILHLEAGILFHRHYTRTSPAQALGGAV</sequence>
<comment type="caution">
    <text evidence="3">The sequence shown here is derived from an EMBL/GenBank/DDBJ whole genome shotgun (WGS) entry which is preliminary data.</text>
</comment>
<feature type="compositionally biased region" description="Low complexity" evidence="1">
    <location>
        <begin position="139"/>
        <end position="160"/>
    </location>
</feature>
<feature type="compositionally biased region" description="Basic and acidic residues" evidence="1">
    <location>
        <begin position="209"/>
        <end position="222"/>
    </location>
</feature>
<feature type="compositionally biased region" description="Basic and acidic residues" evidence="1">
    <location>
        <begin position="233"/>
        <end position="264"/>
    </location>
</feature>
<organism evidence="3 4">
    <name type="scientific">Seiridium cardinale</name>
    <dbReference type="NCBI Taxonomy" id="138064"/>
    <lineage>
        <taxon>Eukaryota</taxon>
        <taxon>Fungi</taxon>
        <taxon>Dikarya</taxon>
        <taxon>Ascomycota</taxon>
        <taxon>Pezizomycotina</taxon>
        <taxon>Sordariomycetes</taxon>
        <taxon>Xylariomycetidae</taxon>
        <taxon>Amphisphaeriales</taxon>
        <taxon>Sporocadaceae</taxon>
        <taxon>Seiridium</taxon>
    </lineage>
</organism>
<evidence type="ECO:0000313" key="3">
    <source>
        <dbReference type="EMBL" id="KAK9780833.1"/>
    </source>
</evidence>
<keyword evidence="2" id="KW-0812">Transmembrane</keyword>
<feature type="compositionally biased region" description="Polar residues" evidence="1">
    <location>
        <begin position="197"/>
        <end position="207"/>
    </location>
</feature>
<accession>A0ABR2Y418</accession>
<keyword evidence="2" id="KW-1133">Transmembrane helix</keyword>